<dbReference type="InterPro" id="IPR036322">
    <property type="entry name" value="WD40_repeat_dom_sf"/>
</dbReference>
<keyword evidence="1" id="KW-0812">Transmembrane</keyword>
<dbReference type="InterPro" id="IPR015943">
    <property type="entry name" value="WD40/YVTN_repeat-like_dom_sf"/>
</dbReference>
<dbReference type="SUPFAM" id="SSF50978">
    <property type="entry name" value="WD40 repeat-like"/>
    <property type="match status" value="1"/>
</dbReference>
<accession>A0A0K2SYN4</accession>
<proteinExistence type="predicted"/>
<organism evidence="2">
    <name type="scientific">Lepeophtheirus salmonis</name>
    <name type="common">Salmon louse</name>
    <name type="synonym">Caligus salmonis</name>
    <dbReference type="NCBI Taxonomy" id="72036"/>
    <lineage>
        <taxon>Eukaryota</taxon>
        <taxon>Metazoa</taxon>
        <taxon>Ecdysozoa</taxon>
        <taxon>Arthropoda</taxon>
        <taxon>Crustacea</taxon>
        <taxon>Multicrustacea</taxon>
        <taxon>Hexanauplia</taxon>
        <taxon>Copepoda</taxon>
        <taxon>Siphonostomatoida</taxon>
        <taxon>Caligidae</taxon>
        <taxon>Lepeophtheirus</taxon>
    </lineage>
</organism>
<evidence type="ECO:0000256" key="1">
    <source>
        <dbReference type="SAM" id="Phobius"/>
    </source>
</evidence>
<dbReference type="AlphaFoldDB" id="A0A0K2SYN4"/>
<evidence type="ECO:0000313" key="2">
    <source>
        <dbReference type="EMBL" id="CDW18351.1"/>
    </source>
</evidence>
<dbReference type="OrthoDB" id="10652813at2759"/>
<dbReference type="Gene3D" id="1.20.1280.50">
    <property type="match status" value="1"/>
</dbReference>
<keyword evidence="1" id="KW-1133">Transmembrane helix</keyword>
<dbReference type="EMBL" id="HACA01000990">
    <property type="protein sequence ID" value="CDW18351.1"/>
    <property type="molecule type" value="Transcribed_RNA"/>
</dbReference>
<protein>
    <submittedName>
        <fullName evidence="2">Autophagyrelated protein 162like [Oreochromis niloticus]</fullName>
    </submittedName>
</protein>
<keyword evidence="1" id="KW-0472">Membrane</keyword>
<sequence>MALIIMDIIGELYARNQSYFVKMILIYAGHNSVCSCLLTCRSWYNMIRHGIGDWEGLVKRIMYENNLFLSLESAIFRERKLSPQIKFFNMTDLRTGIIQNKKNPRSWTLSAGGAITYFLLHLNILYTGMKDGRIKMWSMKPSEKALGCLKSRKNFPVLALTARKNILINSNYDISLCVWDLRTKALLRVLNSQALLYSLKLSSTHLLALSWAPESQIKCICFGINSHYDLEIKDYSPEVPHNQPFSFLDDKYFIHEDNVISRYELSEFNYFERDVVIHGLTHRVSSLDVIGDLLVYVLDNGRIHFHDLNTSQEIYAFLVPELIGHHSVSLRISMDYTIIISVLGYEDFIFFCHMRDLENNSYTFRVEKHAFLAFNRLKVVYRETNSLTSLMVIELMPDYSVEDQ</sequence>
<reference evidence="2" key="1">
    <citation type="submission" date="2014-05" db="EMBL/GenBank/DDBJ databases">
        <authorList>
            <person name="Chronopoulou M."/>
        </authorList>
    </citation>
    <scope>NUCLEOTIDE SEQUENCE</scope>
    <source>
        <tissue evidence="2">Whole organism</tissue>
    </source>
</reference>
<feature type="transmembrane region" description="Helical" evidence="1">
    <location>
        <begin position="107"/>
        <end position="126"/>
    </location>
</feature>
<name>A0A0K2SYN4_LEPSM</name>
<dbReference type="Gene3D" id="2.130.10.10">
    <property type="entry name" value="YVTN repeat-like/Quinoprotein amine dehydrogenase"/>
    <property type="match status" value="1"/>
</dbReference>